<name>A0A9R1XI30_LACSA</name>
<organism evidence="2 3">
    <name type="scientific">Lactuca sativa</name>
    <name type="common">Garden lettuce</name>
    <dbReference type="NCBI Taxonomy" id="4236"/>
    <lineage>
        <taxon>Eukaryota</taxon>
        <taxon>Viridiplantae</taxon>
        <taxon>Streptophyta</taxon>
        <taxon>Embryophyta</taxon>
        <taxon>Tracheophyta</taxon>
        <taxon>Spermatophyta</taxon>
        <taxon>Magnoliopsida</taxon>
        <taxon>eudicotyledons</taxon>
        <taxon>Gunneridae</taxon>
        <taxon>Pentapetalae</taxon>
        <taxon>asterids</taxon>
        <taxon>campanulids</taxon>
        <taxon>Asterales</taxon>
        <taxon>Asteraceae</taxon>
        <taxon>Cichorioideae</taxon>
        <taxon>Cichorieae</taxon>
        <taxon>Lactucinae</taxon>
        <taxon>Lactuca</taxon>
    </lineage>
</organism>
<comment type="caution">
    <text evidence="2">The sequence shown here is derived from an EMBL/GenBank/DDBJ whole genome shotgun (WGS) entry which is preliminary data.</text>
</comment>
<protein>
    <submittedName>
        <fullName evidence="2">Uncharacterized protein</fullName>
    </submittedName>
</protein>
<sequence length="179" mass="20513">MARLQNRLVCGPCVRQSCFGDYVNMLMVVECHILLCHYLISKEFTNFDPSFYFRLATIEFALTGKHSVWSLTCVSGIISIPVLVFVEFRECVFPFMLLSRSMSMADLMHVFNNLLYQLNNEDVLCTVFNEIEDNLNPNGPRVGNLDYGDISQRYYSWFPYTGGYPSVSSIPYDEAFVGT</sequence>
<keyword evidence="1" id="KW-0472">Membrane</keyword>
<keyword evidence="3" id="KW-1185">Reference proteome</keyword>
<dbReference type="AlphaFoldDB" id="A0A9R1XI30"/>
<accession>A0A9R1XI30</accession>
<evidence type="ECO:0000256" key="1">
    <source>
        <dbReference type="SAM" id="Phobius"/>
    </source>
</evidence>
<proteinExistence type="predicted"/>
<feature type="transmembrane region" description="Helical" evidence="1">
    <location>
        <begin position="68"/>
        <end position="86"/>
    </location>
</feature>
<reference evidence="2 3" key="1">
    <citation type="journal article" date="2017" name="Nat. Commun.">
        <title>Genome assembly with in vitro proximity ligation data and whole-genome triplication in lettuce.</title>
        <authorList>
            <person name="Reyes-Chin-Wo S."/>
            <person name="Wang Z."/>
            <person name="Yang X."/>
            <person name="Kozik A."/>
            <person name="Arikit S."/>
            <person name="Song C."/>
            <person name="Xia L."/>
            <person name="Froenicke L."/>
            <person name="Lavelle D.O."/>
            <person name="Truco M.J."/>
            <person name="Xia R."/>
            <person name="Zhu S."/>
            <person name="Xu C."/>
            <person name="Xu H."/>
            <person name="Xu X."/>
            <person name="Cox K."/>
            <person name="Korf I."/>
            <person name="Meyers B.C."/>
            <person name="Michelmore R.W."/>
        </authorList>
    </citation>
    <scope>NUCLEOTIDE SEQUENCE [LARGE SCALE GENOMIC DNA]</scope>
    <source>
        <strain evidence="3">cv. Salinas</strain>
        <tissue evidence="2">Seedlings</tissue>
    </source>
</reference>
<keyword evidence="1" id="KW-0812">Transmembrane</keyword>
<evidence type="ECO:0000313" key="3">
    <source>
        <dbReference type="Proteomes" id="UP000235145"/>
    </source>
</evidence>
<keyword evidence="1" id="KW-1133">Transmembrane helix</keyword>
<dbReference type="EMBL" id="NBSK02000003">
    <property type="protein sequence ID" value="KAJ0215425.1"/>
    <property type="molecule type" value="Genomic_DNA"/>
</dbReference>
<gene>
    <name evidence="2" type="ORF">LSAT_V11C300123100</name>
</gene>
<evidence type="ECO:0000313" key="2">
    <source>
        <dbReference type="EMBL" id="KAJ0215425.1"/>
    </source>
</evidence>
<dbReference type="Proteomes" id="UP000235145">
    <property type="component" value="Unassembled WGS sequence"/>
</dbReference>